<sequence length="103" mass="11823">QQGSLLCIGILQYVWNLWNFNEQCSQSRHRDMGTGEIHCGPDNEYNAHSTQQLHFTPQTTEQQNTEPKQHKLVKIKINKCIAVLFCVDMKQGASVKILLTPDR</sequence>
<keyword evidence="2" id="KW-1185">Reference proteome</keyword>
<feature type="non-terminal residue" evidence="1">
    <location>
        <position position="103"/>
    </location>
</feature>
<proteinExistence type="predicted"/>
<evidence type="ECO:0000313" key="2">
    <source>
        <dbReference type="Proteomes" id="UP000749559"/>
    </source>
</evidence>
<name>A0A8J1UUC0_OWEFU</name>
<dbReference type="Proteomes" id="UP000749559">
    <property type="component" value="Unassembled WGS sequence"/>
</dbReference>
<dbReference type="EMBL" id="CAIIXF020000003">
    <property type="protein sequence ID" value="CAH1778803.1"/>
    <property type="molecule type" value="Genomic_DNA"/>
</dbReference>
<reference evidence="1" key="1">
    <citation type="submission" date="2022-03" db="EMBL/GenBank/DDBJ databases">
        <authorList>
            <person name="Martin C."/>
        </authorList>
    </citation>
    <scope>NUCLEOTIDE SEQUENCE</scope>
</reference>
<dbReference type="AlphaFoldDB" id="A0A8J1UUC0"/>
<gene>
    <name evidence="1" type="ORF">OFUS_LOCUS5665</name>
</gene>
<accession>A0A8J1UUC0</accession>
<organism evidence="1 2">
    <name type="scientific">Owenia fusiformis</name>
    <name type="common">Polychaete worm</name>
    <dbReference type="NCBI Taxonomy" id="6347"/>
    <lineage>
        <taxon>Eukaryota</taxon>
        <taxon>Metazoa</taxon>
        <taxon>Spiralia</taxon>
        <taxon>Lophotrochozoa</taxon>
        <taxon>Annelida</taxon>
        <taxon>Polychaeta</taxon>
        <taxon>Sedentaria</taxon>
        <taxon>Canalipalpata</taxon>
        <taxon>Sabellida</taxon>
        <taxon>Oweniida</taxon>
        <taxon>Oweniidae</taxon>
        <taxon>Owenia</taxon>
    </lineage>
</organism>
<evidence type="ECO:0000313" key="1">
    <source>
        <dbReference type="EMBL" id="CAH1778803.1"/>
    </source>
</evidence>
<protein>
    <submittedName>
        <fullName evidence="1">Uncharacterized protein</fullName>
    </submittedName>
</protein>
<comment type="caution">
    <text evidence="1">The sequence shown here is derived from an EMBL/GenBank/DDBJ whole genome shotgun (WGS) entry which is preliminary data.</text>
</comment>
<feature type="non-terminal residue" evidence="1">
    <location>
        <position position="1"/>
    </location>
</feature>